<gene>
    <name evidence="2" type="ORF">F0Q45_22470</name>
</gene>
<dbReference type="Proteomes" id="UP000324701">
    <property type="component" value="Unassembled WGS sequence"/>
</dbReference>
<dbReference type="RefSeq" id="WP_149656019.1">
    <property type="nucleotide sequence ID" value="NZ_VTZN01000199.1"/>
</dbReference>
<keyword evidence="1" id="KW-0812">Transmembrane</keyword>
<keyword evidence="1" id="KW-0472">Membrane</keyword>
<accession>A0A5B1BIT8</accession>
<keyword evidence="3" id="KW-1185">Reference proteome</keyword>
<protein>
    <submittedName>
        <fullName evidence="2">Uncharacterized protein</fullName>
    </submittedName>
</protein>
<comment type="caution">
    <text evidence="2">The sequence shown here is derived from an EMBL/GenBank/DDBJ whole genome shotgun (WGS) entry which is preliminary data.</text>
</comment>
<evidence type="ECO:0000313" key="2">
    <source>
        <dbReference type="EMBL" id="KAA1247410.1"/>
    </source>
</evidence>
<dbReference type="AlphaFoldDB" id="A0A5B1BIT8"/>
<dbReference type="EMBL" id="VTZN01000199">
    <property type="protein sequence ID" value="KAA1247410.1"/>
    <property type="molecule type" value="Genomic_DNA"/>
</dbReference>
<feature type="transmembrane region" description="Helical" evidence="1">
    <location>
        <begin position="35"/>
        <end position="57"/>
    </location>
</feature>
<evidence type="ECO:0000313" key="3">
    <source>
        <dbReference type="Proteomes" id="UP000324701"/>
    </source>
</evidence>
<keyword evidence="1" id="KW-1133">Transmembrane helix</keyword>
<name>A0A5B1BIT8_MYCSI</name>
<proteinExistence type="predicted"/>
<evidence type="ECO:0000256" key="1">
    <source>
        <dbReference type="SAM" id="Phobius"/>
    </source>
</evidence>
<reference evidence="2 3" key="1">
    <citation type="submission" date="2019-09" db="EMBL/GenBank/DDBJ databases">
        <title>Report of infection by Mycobacterium simiae a patient suffering from pulmonary tuberculosis.</title>
        <authorList>
            <person name="Mohanty P.S."/>
            <person name="Bansal A.K."/>
            <person name="Singh H."/>
            <person name="Sharma S."/>
            <person name="Patil S.A."/>
            <person name="Upadhaya P."/>
            <person name="Singh P.K."/>
            <person name="Kumar D."/>
            <person name="Kumar S."/>
            <person name="Singh R.K."/>
            <person name="Chaudhary B."/>
        </authorList>
    </citation>
    <scope>NUCLEOTIDE SEQUENCE [LARGE SCALE GENOMIC DNA]</scope>
    <source>
        <strain evidence="2 3">JAL-560-SIM</strain>
    </source>
</reference>
<sequence length="83" mass="8508">MESPTTHHPHLHACCGALPGPGGYPKRPRHHPWEIGLPVLVIASSAALFFAGGFAVLPSEATGTGRAAGVGLHRVGFNAFCAA</sequence>
<organism evidence="2 3">
    <name type="scientific">Mycobacterium simiae</name>
    <name type="common">Mycobacterium habana</name>
    <dbReference type="NCBI Taxonomy" id="1784"/>
    <lineage>
        <taxon>Bacteria</taxon>
        <taxon>Bacillati</taxon>
        <taxon>Actinomycetota</taxon>
        <taxon>Actinomycetes</taxon>
        <taxon>Mycobacteriales</taxon>
        <taxon>Mycobacteriaceae</taxon>
        <taxon>Mycobacterium</taxon>
        <taxon>Mycobacterium simiae complex</taxon>
    </lineage>
</organism>